<dbReference type="InterPro" id="IPR007492">
    <property type="entry name" value="LytTR_DNA-bd_dom"/>
</dbReference>
<evidence type="ECO:0000256" key="1">
    <source>
        <dbReference type="ARBA" id="ARBA00018672"/>
    </source>
</evidence>
<dbReference type="Pfam" id="PF04397">
    <property type="entry name" value="LytTR"/>
    <property type="match status" value="1"/>
</dbReference>
<protein>
    <recommendedName>
        <fullName evidence="1">Stage 0 sporulation protein A homolog</fullName>
    </recommendedName>
</protein>
<keyword evidence="7" id="KW-1185">Reference proteome</keyword>
<dbReference type="GO" id="GO:0000156">
    <property type="term" value="F:phosphorelay response regulator activity"/>
    <property type="evidence" value="ECO:0007669"/>
    <property type="project" value="InterPro"/>
</dbReference>
<dbReference type="PROSITE" id="PS50930">
    <property type="entry name" value="HTH_LYTTR"/>
    <property type="match status" value="1"/>
</dbReference>
<evidence type="ECO:0000313" key="6">
    <source>
        <dbReference type="EMBL" id="RKI93348.1"/>
    </source>
</evidence>
<feature type="domain" description="HTH LytTR-type" evidence="5">
    <location>
        <begin position="133"/>
        <end position="222"/>
    </location>
</feature>
<dbReference type="PANTHER" id="PTHR37299">
    <property type="entry name" value="TRANSCRIPTIONAL REGULATOR-RELATED"/>
    <property type="match status" value="1"/>
</dbReference>
<dbReference type="InterPro" id="IPR046947">
    <property type="entry name" value="LytR-like"/>
</dbReference>
<dbReference type="EMBL" id="RAYQ01000003">
    <property type="protein sequence ID" value="RKI93348.1"/>
    <property type="molecule type" value="Genomic_DNA"/>
</dbReference>
<comment type="function">
    <text evidence="2">May play the central regulatory role in sporulation. It may be an element of the effector pathway responsible for the activation of sporulation genes in response to nutritional stress. Spo0A may act in concert with spo0H (a sigma factor) to control the expression of some genes that are critical to the sporulation process.</text>
</comment>
<dbReference type="SUPFAM" id="SSF52172">
    <property type="entry name" value="CheY-like"/>
    <property type="match status" value="1"/>
</dbReference>
<dbReference type="GO" id="GO:0003677">
    <property type="term" value="F:DNA binding"/>
    <property type="evidence" value="ECO:0007669"/>
    <property type="project" value="UniProtKB-KW"/>
</dbReference>
<dbReference type="InterPro" id="IPR001789">
    <property type="entry name" value="Sig_transdc_resp-reg_receiver"/>
</dbReference>
<comment type="caution">
    <text evidence="6">The sequence shown here is derived from an EMBL/GenBank/DDBJ whole genome shotgun (WGS) entry which is preliminary data.</text>
</comment>
<dbReference type="Gene3D" id="2.40.50.1020">
    <property type="entry name" value="LytTr DNA-binding domain"/>
    <property type="match status" value="1"/>
</dbReference>
<name>A0A3A9APQ3_9FIRM</name>
<dbReference type="RefSeq" id="WP_120467409.1">
    <property type="nucleotide sequence ID" value="NZ_RAYQ01000003.1"/>
</dbReference>
<evidence type="ECO:0000256" key="2">
    <source>
        <dbReference type="ARBA" id="ARBA00024867"/>
    </source>
</evidence>
<proteinExistence type="predicted"/>
<evidence type="ECO:0000256" key="3">
    <source>
        <dbReference type="PROSITE-ProRule" id="PRU00169"/>
    </source>
</evidence>
<dbReference type="Gene3D" id="3.40.50.2300">
    <property type="match status" value="1"/>
</dbReference>
<evidence type="ECO:0000313" key="7">
    <source>
        <dbReference type="Proteomes" id="UP000280696"/>
    </source>
</evidence>
<dbReference type="OrthoDB" id="9802383at2"/>
<dbReference type="AlphaFoldDB" id="A0A3A9APQ3"/>
<evidence type="ECO:0000259" key="5">
    <source>
        <dbReference type="PROSITE" id="PS50930"/>
    </source>
</evidence>
<reference evidence="6 7" key="1">
    <citation type="submission" date="2018-09" db="EMBL/GenBank/DDBJ databases">
        <title>Murine metabolic-syndrome-specific gut microbial biobank.</title>
        <authorList>
            <person name="Liu C."/>
        </authorList>
    </citation>
    <scope>NUCLEOTIDE SEQUENCE [LARGE SCALE GENOMIC DNA]</scope>
    <source>
        <strain evidence="6 7">0.1xD8-82</strain>
    </source>
</reference>
<feature type="modified residue" description="4-aspartylphosphate" evidence="3">
    <location>
        <position position="59"/>
    </location>
</feature>
<evidence type="ECO:0000259" key="4">
    <source>
        <dbReference type="PROSITE" id="PS50110"/>
    </source>
</evidence>
<dbReference type="InterPro" id="IPR011006">
    <property type="entry name" value="CheY-like_superfamily"/>
</dbReference>
<dbReference type="Proteomes" id="UP000280696">
    <property type="component" value="Unassembled WGS sequence"/>
</dbReference>
<gene>
    <name evidence="6" type="ORF">D7V94_04915</name>
</gene>
<keyword evidence="3" id="KW-0597">Phosphoprotein</keyword>
<organism evidence="6 7">
    <name type="scientific">Parablautia intestinalis</name>
    <dbReference type="NCBI Taxonomy" id="2320100"/>
    <lineage>
        <taxon>Bacteria</taxon>
        <taxon>Bacillati</taxon>
        <taxon>Bacillota</taxon>
        <taxon>Clostridia</taxon>
        <taxon>Lachnospirales</taxon>
        <taxon>Lachnospiraceae</taxon>
        <taxon>Parablautia</taxon>
    </lineage>
</organism>
<dbReference type="Pfam" id="PF00072">
    <property type="entry name" value="Response_reg"/>
    <property type="match status" value="1"/>
</dbReference>
<dbReference type="PROSITE" id="PS50110">
    <property type="entry name" value="RESPONSE_REGULATORY"/>
    <property type="match status" value="1"/>
</dbReference>
<sequence>MLRIGICDDQIDARNTLRFQLEKVLYEESEQIVYEFSTGESAVRWLKKHPGEIDLLFLDVEMSGANGMEAARQIREFDKGICLVFVTGYTDYVFDGYKVDALDYVVKPAGTSKLQEILGRVRRRIFDNRPETFSFKNAEGTYRLPLSGISYFYSDKRKVNVVCPGDAQNLSHTFYGKLDEVEEQLNDFVRVHQRYLVNPKWVTRIGSESITINDQTIPISRAMKESAVMKLARALLVN</sequence>
<keyword evidence="6" id="KW-0238">DNA-binding</keyword>
<dbReference type="SMART" id="SM00448">
    <property type="entry name" value="REC"/>
    <property type="match status" value="1"/>
</dbReference>
<dbReference type="SMART" id="SM00850">
    <property type="entry name" value="LytTR"/>
    <property type="match status" value="1"/>
</dbReference>
<feature type="domain" description="Response regulatory" evidence="4">
    <location>
        <begin position="3"/>
        <end position="122"/>
    </location>
</feature>
<accession>A0A3A9APQ3</accession>
<dbReference type="PANTHER" id="PTHR37299:SF1">
    <property type="entry name" value="STAGE 0 SPORULATION PROTEIN A HOMOLOG"/>
    <property type="match status" value="1"/>
</dbReference>